<evidence type="ECO:0000313" key="5">
    <source>
        <dbReference type="Proteomes" id="UP000263273"/>
    </source>
</evidence>
<evidence type="ECO:0000313" key="4">
    <source>
        <dbReference type="EMBL" id="HBK52330.1"/>
    </source>
</evidence>
<feature type="chain" id="PRO_5016645426" description="Metallo-beta-lactamase domain-containing protein" evidence="1">
    <location>
        <begin position="25"/>
        <end position="463"/>
    </location>
</feature>
<sequence length="463" mass="49764">MKRFKGIISLVFIVLLMCTAPVLAAPTVNLDGRQLSFEVPPTIENGGTLVPLRAIFEAMGATVTWDQTTYCATAAKGDTTVVLNIGSTVPTVNGHIKQLDVPAKIVNGRTLAPLRFVGEAFGGTVHWDPNTQLISMLSAPGSEPAAQTKVHFIDVGQADCIYIQMPDNNDVLIDGGNVEDGPAVVRYLKSQGVDDIELIIATHPHEDHIGGLPAVMDAFKVEKIIDSGRIHTTSFYRTYLAKVKAEGAIYEENNKQTVNWGNIVLKIFTGDKTWQEINNESVICQLDTGEIEFLFMGDAEILAESLLPVAIRSDVLKVGHHGSDTSTGVGFLSRVAPKTAIISVGNDNVYGHPSPQTLSTIQAVGATIYRTDLNGNIIISTDGKTYAVSTAKNLPVPIAQLVTPEPMPPAQSRGLYMGSSKSDKFHYPNCSSGQTISLANRIWFASEAEAIAMGYVPCKVCKP</sequence>
<dbReference type="PANTHER" id="PTHR30619">
    <property type="entry name" value="DNA INTERNALIZATION/COMPETENCE PROTEIN COMEC/REC2"/>
    <property type="match status" value="1"/>
</dbReference>
<proteinExistence type="predicted"/>
<evidence type="ECO:0008006" key="6">
    <source>
        <dbReference type="Google" id="ProtNLM"/>
    </source>
</evidence>
<dbReference type="SUPFAM" id="SSF55383">
    <property type="entry name" value="Copper amine oxidase, domain N"/>
    <property type="match status" value="1"/>
</dbReference>
<dbReference type="InterPro" id="IPR052159">
    <property type="entry name" value="Competence_DNA_uptake"/>
</dbReference>
<dbReference type="Pfam" id="PF00753">
    <property type="entry name" value="Lactamase_B"/>
    <property type="match status" value="1"/>
</dbReference>
<protein>
    <recommendedName>
        <fullName evidence="6">Metallo-beta-lactamase domain-containing protein</fullName>
    </recommendedName>
</protein>
<dbReference type="PANTHER" id="PTHR30619:SF7">
    <property type="entry name" value="BETA-LACTAMASE DOMAIN PROTEIN"/>
    <property type="match status" value="1"/>
</dbReference>
<dbReference type="Pfam" id="PF07833">
    <property type="entry name" value="Cu_amine_oxidN1"/>
    <property type="match status" value="1"/>
</dbReference>
<feature type="domain" description="Copper amine oxidase-like N-terminal" evidence="3">
    <location>
        <begin position="30"/>
        <end position="134"/>
    </location>
</feature>
<dbReference type="Gene3D" id="3.60.15.10">
    <property type="entry name" value="Ribonuclease Z/Hydroxyacylglutathione hydrolase-like"/>
    <property type="match status" value="1"/>
</dbReference>
<dbReference type="Gene3D" id="3.30.457.10">
    <property type="entry name" value="Copper amine oxidase-like, N-terminal domain"/>
    <property type="match status" value="1"/>
</dbReference>
<dbReference type="CDD" id="cd07731">
    <property type="entry name" value="ComA-like_MBL-fold"/>
    <property type="match status" value="1"/>
</dbReference>
<dbReference type="Gene3D" id="3.40.10.10">
    <property type="entry name" value="DNA Methylphosphotriester Repair Domain"/>
    <property type="match status" value="1"/>
</dbReference>
<name>A0A354YSN6_9FIRM</name>
<dbReference type="InterPro" id="IPR035451">
    <property type="entry name" value="Ada-like_dom_sf"/>
</dbReference>
<organism evidence="4 5">
    <name type="scientific">Syntrophomonas wolfei</name>
    <dbReference type="NCBI Taxonomy" id="863"/>
    <lineage>
        <taxon>Bacteria</taxon>
        <taxon>Bacillati</taxon>
        <taxon>Bacillota</taxon>
        <taxon>Clostridia</taxon>
        <taxon>Eubacteriales</taxon>
        <taxon>Syntrophomonadaceae</taxon>
        <taxon>Syntrophomonas</taxon>
    </lineage>
</organism>
<evidence type="ECO:0000256" key="1">
    <source>
        <dbReference type="SAM" id="SignalP"/>
    </source>
</evidence>
<feature type="domain" description="Metallo-beta-lactamase" evidence="2">
    <location>
        <begin position="154"/>
        <end position="345"/>
    </location>
</feature>
<gene>
    <name evidence="4" type="ORF">DDZ44_00130</name>
</gene>
<dbReference type="InterPro" id="IPR035681">
    <property type="entry name" value="ComA-like_MBL"/>
</dbReference>
<reference evidence="4 5" key="1">
    <citation type="journal article" date="2018" name="Nat. Biotechnol.">
        <title>A standardized bacterial taxonomy based on genome phylogeny substantially revises the tree of life.</title>
        <authorList>
            <person name="Parks D.H."/>
            <person name="Chuvochina M."/>
            <person name="Waite D.W."/>
            <person name="Rinke C."/>
            <person name="Skarshewski A."/>
            <person name="Chaumeil P.A."/>
            <person name="Hugenholtz P."/>
        </authorList>
    </citation>
    <scope>NUCLEOTIDE SEQUENCE [LARGE SCALE GENOMIC DNA]</scope>
    <source>
        <strain evidence="4">UBA10948</strain>
    </source>
</reference>
<dbReference type="EMBL" id="DNZF01000004">
    <property type="protein sequence ID" value="HBK52330.1"/>
    <property type="molecule type" value="Genomic_DNA"/>
</dbReference>
<dbReference type="InterPro" id="IPR036582">
    <property type="entry name" value="Mao_N_sf"/>
</dbReference>
<accession>A0A354YSN6</accession>
<dbReference type="InterPro" id="IPR012854">
    <property type="entry name" value="Cu_amine_oxidase-like_N"/>
</dbReference>
<feature type="signal peptide" evidence="1">
    <location>
        <begin position="1"/>
        <end position="24"/>
    </location>
</feature>
<evidence type="ECO:0000259" key="3">
    <source>
        <dbReference type="Pfam" id="PF07833"/>
    </source>
</evidence>
<dbReference type="Proteomes" id="UP000263273">
    <property type="component" value="Unassembled WGS sequence"/>
</dbReference>
<dbReference type="InterPro" id="IPR001279">
    <property type="entry name" value="Metallo-B-lactamas"/>
</dbReference>
<dbReference type="AlphaFoldDB" id="A0A354YSN6"/>
<comment type="caution">
    <text evidence="4">The sequence shown here is derived from an EMBL/GenBank/DDBJ whole genome shotgun (WGS) entry which is preliminary data.</text>
</comment>
<dbReference type="InterPro" id="IPR036866">
    <property type="entry name" value="RibonucZ/Hydroxyglut_hydro"/>
</dbReference>
<evidence type="ECO:0000259" key="2">
    <source>
        <dbReference type="Pfam" id="PF00753"/>
    </source>
</evidence>
<dbReference type="SUPFAM" id="SSF56281">
    <property type="entry name" value="Metallo-hydrolase/oxidoreductase"/>
    <property type="match status" value="1"/>
</dbReference>
<dbReference type="SUPFAM" id="SSF57884">
    <property type="entry name" value="Ada DNA repair protein, N-terminal domain (N-Ada 10)"/>
    <property type="match status" value="1"/>
</dbReference>
<keyword evidence="1" id="KW-0732">Signal</keyword>